<gene>
    <name evidence="1" type="ORF">LTRI10_LOCUS16624</name>
</gene>
<keyword evidence="2" id="KW-1185">Reference proteome</keyword>
<dbReference type="EMBL" id="OZ034816">
    <property type="protein sequence ID" value="CAL1374782.1"/>
    <property type="molecule type" value="Genomic_DNA"/>
</dbReference>
<evidence type="ECO:0000313" key="1">
    <source>
        <dbReference type="EMBL" id="CAL1374782.1"/>
    </source>
</evidence>
<evidence type="ECO:0000313" key="2">
    <source>
        <dbReference type="Proteomes" id="UP001497516"/>
    </source>
</evidence>
<dbReference type="AlphaFoldDB" id="A0AAV2DNC7"/>
<protein>
    <submittedName>
        <fullName evidence="1">Uncharacterized protein</fullName>
    </submittedName>
</protein>
<name>A0AAV2DNC7_9ROSI</name>
<dbReference type="Proteomes" id="UP001497516">
    <property type="component" value="Chromosome 3"/>
</dbReference>
<proteinExistence type="predicted"/>
<sequence length="133" mass="15455">MVSWSHTLADFTSAIESQTSYLETPLQETVAFLCYVGKKDTHRGSSLCNRLCAASLPIPSPSWWWDFVWRFNRPETSPPRSAHLSWPWWSIWVMRIWFRLSNRRAVSLRELENSGASSAMVDFGSQWNSTARR</sequence>
<organism evidence="1 2">
    <name type="scientific">Linum trigynum</name>
    <dbReference type="NCBI Taxonomy" id="586398"/>
    <lineage>
        <taxon>Eukaryota</taxon>
        <taxon>Viridiplantae</taxon>
        <taxon>Streptophyta</taxon>
        <taxon>Embryophyta</taxon>
        <taxon>Tracheophyta</taxon>
        <taxon>Spermatophyta</taxon>
        <taxon>Magnoliopsida</taxon>
        <taxon>eudicotyledons</taxon>
        <taxon>Gunneridae</taxon>
        <taxon>Pentapetalae</taxon>
        <taxon>rosids</taxon>
        <taxon>fabids</taxon>
        <taxon>Malpighiales</taxon>
        <taxon>Linaceae</taxon>
        <taxon>Linum</taxon>
    </lineage>
</organism>
<accession>A0AAV2DNC7</accession>
<reference evidence="1 2" key="1">
    <citation type="submission" date="2024-04" db="EMBL/GenBank/DDBJ databases">
        <authorList>
            <person name="Fracassetti M."/>
        </authorList>
    </citation>
    <scope>NUCLEOTIDE SEQUENCE [LARGE SCALE GENOMIC DNA]</scope>
</reference>